<protein>
    <submittedName>
        <fullName evidence="4">M superfamily MLKM group conopeptide Cp3-4-K01</fullName>
    </submittedName>
</protein>
<evidence type="ECO:0000256" key="1">
    <source>
        <dbReference type="ARBA" id="ARBA00004613"/>
    </source>
</evidence>
<keyword evidence="3" id="KW-0732">Signal</keyword>
<dbReference type="Pfam" id="PF02950">
    <property type="entry name" value="Conotoxin"/>
    <property type="match status" value="1"/>
</dbReference>
<evidence type="ECO:0000256" key="3">
    <source>
        <dbReference type="SAM" id="SignalP"/>
    </source>
</evidence>
<organism evidence="4">
    <name type="scientific">Conus capitaneus</name>
    <name type="common">Captain cone</name>
    <dbReference type="NCBI Taxonomy" id="89439"/>
    <lineage>
        <taxon>Eukaryota</taxon>
        <taxon>Metazoa</taxon>
        <taxon>Spiralia</taxon>
        <taxon>Lophotrochozoa</taxon>
        <taxon>Mollusca</taxon>
        <taxon>Gastropoda</taxon>
        <taxon>Caenogastropoda</taxon>
        <taxon>Neogastropoda</taxon>
        <taxon>Conoidea</taxon>
        <taxon>Conidae</taxon>
        <taxon>Conus</taxon>
        <taxon>Rhizoconus</taxon>
    </lineage>
</organism>
<dbReference type="GO" id="GO:0008200">
    <property type="term" value="F:ion channel inhibitor activity"/>
    <property type="evidence" value="ECO:0007669"/>
    <property type="project" value="InterPro"/>
</dbReference>
<dbReference type="GO" id="GO:0005576">
    <property type="term" value="C:extracellular region"/>
    <property type="evidence" value="ECO:0007669"/>
    <property type="project" value="UniProtKB-SubCell"/>
</dbReference>
<comment type="subcellular location">
    <subcellularLocation>
        <location evidence="1">Secreted</location>
    </subcellularLocation>
</comment>
<feature type="chain" id="PRO_5003560197" evidence="3">
    <location>
        <begin position="21"/>
        <end position="69"/>
    </location>
</feature>
<reference evidence="4" key="1">
    <citation type="journal article" date="2013" name="Toxicon">
        <title>Characterizing the evolution and functions of the M-superfamily conotoxins.</title>
        <authorList>
            <person name="Zhou M."/>
            <person name="Wang L."/>
            <person name="Wu Y."/>
            <person name="Zhu X."/>
            <person name="Feng Y."/>
            <person name="Chen Z."/>
            <person name="Li Y."/>
            <person name="Sun D."/>
            <person name="Ren Z."/>
            <person name="Xu A."/>
        </authorList>
    </citation>
    <scope>NUCLEOTIDE SEQUENCE</scope>
</reference>
<feature type="signal peptide" evidence="3">
    <location>
        <begin position="1"/>
        <end position="20"/>
    </location>
</feature>
<dbReference type="InterPro" id="IPR004214">
    <property type="entry name" value="Conotoxin"/>
</dbReference>
<name>H2BK87_CONCE</name>
<dbReference type="EMBL" id="JF510721">
    <property type="protein sequence ID" value="AEX60208.1"/>
    <property type="molecule type" value="mRNA"/>
</dbReference>
<dbReference type="AlphaFoldDB" id="H2BK87"/>
<evidence type="ECO:0000313" key="4">
    <source>
        <dbReference type="EMBL" id="AEX60208.1"/>
    </source>
</evidence>
<proteinExistence type="evidence at transcript level"/>
<accession>H2BK87</accession>
<sequence length="69" mass="7986">MLKMRVVLFIFLVLFPLATLQLDADQPVERRVERKQDFNRYERKRIIMMAALTECCAAGMCHGGCKCCC</sequence>
<keyword evidence="2" id="KW-0964">Secreted</keyword>
<evidence type="ECO:0000256" key="2">
    <source>
        <dbReference type="ARBA" id="ARBA00022525"/>
    </source>
</evidence>